<keyword evidence="7" id="KW-0547">Nucleotide-binding</keyword>
<feature type="domain" description="Response regulatory" evidence="15">
    <location>
        <begin position="645"/>
        <end position="762"/>
    </location>
</feature>
<comment type="catalytic activity">
    <reaction evidence="1">
        <text>ATP + protein L-histidine = ADP + protein N-phospho-L-histidine.</text>
        <dbReference type="EC" id="2.7.13.3"/>
    </reaction>
</comment>
<dbReference type="NCBIfam" id="TIGR00229">
    <property type="entry name" value="sensory_box"/>
    <property type="match status" value="1"/>
</dbReference>
<keyword evidence="8" id="KW-0067">ATP-binding</keyword>
<evidence type="ECO:0000256" key="2">
    <source>
        <dbReference type="ARBA" id="ARBA00004651"/>
    </source>
</evidence>
<dbReference type="GO" id="GO:0005886">
    <property type="term" value="C:plasma membrane"/>
    <property type="evidence" value="ECO:0007669"/>
    <property type="project" value="UniProtKB-SubCell"/>
</dbReference>
<dbReference type="InterPro" id="IPR001789">
    <property type="entry name" value="Sig_transdc_resp-reg_receiver"/>
</dbReference>
<dbReference type="SUPFAM" id="SSF52172">
    <property type="entry name" value="CheY-like"/>
    <property type="match status" value="1"/>
</dbReference>
<dbReference type="GO" id="GO:0000155">
    <property type="term" value="F:phosphorelay sensor kinase activity"/>
    <property type="evidence" value="ECO:0007669"/>
    <property type="project" value="InterPro"/>
</dbReference>
<proteinExistence type="predicted"/>
<dbReference type="InterPro" id="IPR008207">
    <property type="entry name" value="Sig_transdc_His_kin_Hpt_dom"/>
</dbReference>
<evidence type="ECO:0000259" key="15">
    <source>
        <dbReference type="PROSITE" id="PS50110"/>
    </source>
</evidence>
<evidence type="ECO:0000259" key="16">
    <source>
        <dbReference type="PROSITE" id="PS50112"/>
    </source>
</evidence>
<keyword evidence="10" id="KW-0902">Two-component regulatory system</keyword>
<dbReference type="CDD" id="cd00130">
    <property type="entry name" value="PAS"/>
    <property type="match status" value="1"/>
</dbReference>
<feature type="modified residue" description="Phosphohistidine" evidence="12">
    <location>
        <position position="839"/>
    </location>
</feature>
<evidence type="ECO:0000256" key="8">
    <source>
        <dbReference type="ARBA" id="ARBA00022840"/>
    </source>
</evidence>
<dbReference type="Gene3D" id="1.10.287.130">
    <property type="match status" value="1"/>
</dbReference>
<feature type="domain" description="Histidine kinase" evidence="14">
    <location>
        <begin position="266"/>
        <end position="489"/>
    </location>
</feature>
<dbReference type="Gene3D" id="3.30.450.20">
    <property type="entry name" value="PAS domain"/>
    <property type="match status" value="1"/>
</dbReference>
<dbReference type="Gene3D" id="1.20.120.160">
    <property type="entry name" value="HPT domain"/>
    <property type="match status" value="1"/>
</dbReference>
<evidence type="ECO:0000259" key="18">
    <source>
        <dbReference type="PROSITE" id="PS50894"/>
    </source>
</evidence>
<keyword evidence="5 13" id="KW-0597">Phosphoprotein</keyword>
<dbReference type="InterPro" id="IPR000700">
    <property type="entry name" value="PAS-assoc_C"/>
</dbReference>
<feature type="modified residue" description="4-aspartylphosphate" evidence="13">
    <location>
        <position position="694"/>
    </location>
</feature>
<dbReference type="InterPro" id="IPR000014">
    <property type="entry name" value="PAS"/>
</dbReference>
<dbReference type="EC" id="2.7.13.3" evidence="3"/>
<evidence type="ECO:0000256" key="10">
    <source>
        <dbReference type="ARBA" id="ARBA00023012"/>
    </source>
</evidence>
<feature type="domain" description="HPt" evidence="18">
    <location>
        <begin position="800"/>
        <end position="897"/>
    </location>
</feature>
<dbReference type="GO" id="GO:0005524">
    <property type="term" value="F:ATP binding"/>
    <property type="evidence" value="ECO:0007669"/>
    <property type="project" value="UniProtKB-KW"/>
</dbReference>
<sequence>MSQIATPSPQPIVEILATLTLEPSGVISSIHCSPKSSLTSVIPQQAINDIFPGLMDTVKTELRPGSGLLQSSVIATLPNTETSCLIQIQRTNISATPYLVYVLADHFALSSVQLRQKRLEIIARSLYTSHLDALVTIDGNSIIHEFSPSAEQLFGYTREEAIGQHVADIVIPPNMHTAHNEGMGRFHVSRSGPVINTRIEIEAIRRNGEIFPCELTVVPTEEYQGTTYFTASIRDISGSKAHEAALKKAKEIAEASNQAKSRFLAHMSHEIRSPLNAVIGCMDLLLDSGLTDEQMPLAETSLEAGHGLLGIIEDVLDFSKIEAGQQKITPSVFNLVELCEQVSEVISIRAGAKEINIGCCIDPQIPAELISDASHIRRILTNLMDNAVKFTEIGGVVLKVSVGDTDPEHQHVDIVFEISDTGIGIPEENQASLFQEFAQVDNSDTASYGGTGLGLAICRDLAELLGGRINLKSDASSGSTFTVLIPFKTTANSDNGLAQLTRKTPISVLSDNKSFRSTMAQQCQKLGIPCDFIESGTKATNDLHKSKDHFVIVDTSASQFNIALAELSDAVGVNKGNILLYARPYAPDIIIGAKSQGFQHILQRPLKASSFIQRLNMMSDGASPTHKVEAHPINSTATGSSTSRRILLAEDNLANQLVAKTMLSRAGYQIDIANNGLEAIAALAKTQYDLVLMDVRMPKLDGISATQEIRKSDEHWSVIPIIAMTANAFDTDIERCLASGMNAFLPKPVNRRELLDMVAKFSRGDFHSVEHSAENDRLSTQSIQPLLDETIVNRLIADTSPEAAAAIMGMFVQELEKFSAFIEQIKDLPELKPIREMAHSCKSSAGYCGAVPFQDLAQKIETACDLQDQEKVASYLLEIPNVLRQTISAIHDQIAKS</sequence>
<dbReference type="SMART" id="SM00388">
    <property type="entry name" value="HisKA"/>
    <property type="match status" value="1"/>
</dbReference>
<dbReference type="PROSITE" id="PS50109">
    <property type="entry name" value="HIS_KIN"/>
    <property type="match status" value="1"/>
</dbReference>
<dbReference type="InterPro" id="IPR005467">
    <property type="entry name" value="His_kinase_dom"/>
</dbReference>
<keyword evidence="20" id="KW-1185">Reference proteome</keyword>
<keyword evidence="9" id="KW-1133">Transmembrane helix</keyword>
<dbReference type="InterPro" id="IPR011006">
    <property type="entry name" value="CheY-like_superfamily"/>
</dbReference>
<evidence type="ECO:0000313" key="19">
    <source>
        <dbReference type="EMBL" id="MBB5186778.1"/>
    </source>
</evidence>
<dbReference type="PROSITE" id="PS50110">
    <property type="entry name" value="RESPONSE_REGULATORY"/>
    <property type="match status" value="1"/>
</dbReference>
<evidence type="ECO:0000256" key="1">
    <source>
        <dbReference type="ARBA" id="ARBA00000085"/>
    </source>
</evidence>
<dbReference type="PANTHER" id="PTHR45339">
    <property type="entry name" value="HYBRID SIGNAL TRANSDUCTION HISTIDINE KINASE J"/>
    <property type="match status" value="1"/>
</dbReference>
<evidence type="ECO:0000256" key="6">
    <source>
        <dbReference type="ARBA" id="ARBA00022692"/>
    </source>
</evidence>
<dbReference type="InterPro" id="IPR004358">
    <property type="entry name" value="Sig_transdc_His_kin-like_C"/>
</dbReference>
<dbReference type="InterPro" id="IPR036641">
    <property type="entry name" value="HPT_dom_sf"/>
</dbReference>
<dbReference type="SUPFAM" id="SSF47384">
    <property type="entry name" value="Homodimeric domain of signal transducing histidine kinase"/>
    <property type="match status" value="1"/>
</dbReference>
<feature type="domain" description="PAC" evidence="17">
    <location>
        <begin position="197"/>
        <end position="248"/>
    </location>
</feature>
<dbReference type="InterPro" id="IPR035965">
    <property type="entry name" value="PAS-like_dom_sf"/>
</dbReference>
<evidence type="ECO:0000259" key="14">
    <source>
        <dbReference type="PROSITE" id="PS50109"/>
    </source>
</evidence>
<dbReference type="Pfam" id="PF00072">
    <property type="entry name" value="Response_reg"/>
    <property type="match status" value="1"/>
</dbReference>
<dbReference type="Pfam" id="PF00512">
    <property type="entry name" value="HisKA"/>
    <property type="match status" value="1"/>
</dbReference>
<dbReference type="AlphaFoldDB" id="A0A840R2B4"/>
<dbReference type="PANTHER" id="PTHR45339:SF1">
    <property type="entry name" value="HYBRID SIGNAL TRANSDUCTION HISTIDINE KINASE J"/>
    <property type="match status" value="1"/>
</dbReference>
<dbReference type="PROSITE" id="PS50894">
    <property type="entry name" value="HPT"/>
    <property type="match status" value="1"/>
</dbReference>
<dbReference type="PRINTS" id="PR00344">
    <property type="entry name" value="BCTRLSENSOR"/>
</dbReference>
<evidence type="ECO:0000256" key="11">
    <source>
        <dbReference type="ARBA" id="ARBA00023136"/>
    </source>
</evidence>
<name>A0A840R2B4_9GAMM</name>
<dbReference type="FunFam" id="3.30.565.10:FF:000010">
    <property type="entry name" value="Sensor histidine kinase RcsC"/>
    <property type="match status" value="1"/>
</dbReference>
<dbReference type="SUPFAM" id="SSF55874">
    <property type="entry name" value="ATPase domain of HSP90 chaperone/DNA topoisomerase II/histidine kinase"/>
    <property type="match status" value="1"/>
</dbReference>
<dbReference type="SMART" id="SM00448">
    <property type="entry name" value="REC"/>
    <property type="match status" value="1"/>
</dbReference>
<dbReference type="InterPro" id="IPR003661">
    <property type="entry name" value="HisK_dim/P_dom"/>
</dbReference>
<dbReference type="Pfam" id="PF02518">
    <property type="entry name" value="HATPase_c"/>
    <property type="match status" value="1"/>
</dbReference>
<dbReference type="Gene3D" id="3.40.50.2300">
    <property type="match status" value="1"/>
</dbReference>
<reference evidence="19 20" key="1">
    <citation type="submission" date="2020-08" db="EMBL/GenBank/DDBJ databases">
        <title>Genomic Encyclopedia of Type Strains, Phase IV (KMG-IV): sequencing the most valuable type-strain genomes for metagenomic binning, comparative biology and taxonomic classification.</title>
        <authorList>
            <person name="Goeker M."/>
        </authorList>
    </citation>
    <scope>NUCLEOTIDE SEQUENCE [LARGE SCALE GENOMIC DNA]</scope>
    <source>
        <strain evidence="19 20">DSM 25701</strain>
    </source>
</reference>
<dbReference type="PROSITE" id="PS50112">
    <property type="entry name" value="PAS"/>
    <property type="match status" value="1"/>
</dbReference>
<keyword evidence="6" id="KW-0812">Transmembrane</keyword>
<dbReference type="Gene3D" id="3.30.565.10">
    <property type="entry name" value="Histidine kinase-like ATPase, C-terminal domain"/>
    <property type="match status" value="1"/>
</dbReference>
<evidence type="ECO:0000256" key="7">
    <source>
        <dbReference type="ARBA" id="ARBA00022741"/>
    </source>
</evidence>
<evidence type="ECO:0000256" key="9">
    <source>
        <dbReference type="ARBA" id="ARBA00022989"/>
    </source>
</evidence>
<gene>
    <name evidence="19" type="ORF">HNQ57_001041</name>
</gene>
<keyword evidence="11" id="KW-0472">Membrane</keyword>
<dbReference type="InterPro" id="IPR003594">
    <property type="entry name" value="HATPase_dom"/>
</dbReference>
<dbReference type="CDD" id="cd17546">
    <property type="entry name" value="REC_hyHK_CKI1_RcsC-like"/>
    <property type="match status" value="1"/>
</dbReference>
<evidence type="ECO:0000256" key="5">
    <source>
        <dbReference type="ARBA" id="ARBA00022553"/>
    </source>
</evidence>
<dbReference type="Pfam" id="PF01627">
    <property type="entry name" value="Hpt"/>
    <property type="match status" value="1"/>
</dbReference>
<evidence type="ECO:0000256" key="4">
    <source>
        <dbReference type="ARBA" id="ARBA00022475"/>
    </source>
</evidence>
<evidence type="ECO:0000313" key="20">
    <source>
        <dbReference type="Proteomes" id="UP000536640"/>
    </source>
</evidence>
<dbReference type="PROSITE" id="PS50113">
    <property type="entry name" value="PAC"/>
    <property type="match status" value="1"/>
</dbReference>
<accession>A0A840R2B4</accession>
<dbReference type="InterPro" id="IPR036890">
    <property type="entry name" value="HATPase_C_sf"/>
</dbReference>
<dbReference type="CDD" id="cd00082">
    <property type="entry name" value="HisKA"/>
    <property type="match status" value="1"/>
</dbReference>
<evidence type="ECO:0000259" key="17">
    <source>
        <dbReference type="PROSITE" id="PS50113"/>
    </source>
</evidence>
<feature type="domain" description="PAS" evidence="16">
    <location>
        <begin position="115"/>
        <end position="172"/>
    </location>
</feature>
<dbReference type="CDD" id="cd16922">
    <property type="entry name" value="HATPase_EvgS-ArcB-TorS-like"/>
    <property type="match status" value="1"/>
</dbReference>
<evidence type="ECO:0000256" key="3">
    <source>
        <dbReference type="ARBA" id="ARBA00012438"/>
    </source>
</evidence>
<dbReference type="SUPFAM" id="SSF55785">
    <property type="entry name" value="PYP-like sensor domain (PAS domain)"/>
    <property type="match status" value="1"/>
</dbReference>
<evidence type="ECO:0000256" key="13">
    <source>
        <dbReference type="PROSITE-ProRule" id="PRU00169"/>
    </source>
</evidence>
<evidence type="ECO:0000256" key="12">
    <source>
        <dbReference type="PROSITE-ProRule" id="PRU00110"/>
    </source>
</evidence>
<dbReference type="SMART" id="SM00387">
    <property type="entry name" value="HATPase_c"/>
    <property type="match status" value="1"/>
</dbReference>
<dbReference type="Pfam" id="PF13426">
    <property type="entry name" value="PAS_9"/>
    <property type="match status" value="1"/>
</dbReference>
<dbReference type="RefSeq" id="WP_184461549.1">
    <property type="nucleotide sequence ID" value="NZ_JACHHW010000003.1"/>
</dbReference>
<organism evidence="19 20">
    <name type="scientific">Zhongshania antarctica</name>
    <dbReference type="NCBI Taxonomy" id="641702"/>
    <lineage>
        <taxon>Bacteria</taxon>
        <taxon>Pseudomonadati</taxon>
        <taxon>Pseudomonadota</taxon>
        <taxon>Gammaproteobacteria</taxon>
        <taxon>Cellvibrionales</taxon>
        <taxon>Spongiibacteraceae</taxon>
        <taxon>Zhongshania</taxon>
    </lineage>
</organism>
<comment type="subcellular location">
    <subcellularLocation>
        <location evidence="2">Cell membrane</location>
        <topology evidence="2">Multi-pass membrane protein</topology>
    </subcellularLocation>
</comment>
<keyword evidence="4" id="KW-1003">Cell membrane</keyword>
<comment type="caution">
    <text evidence="19">The sequence shown here is derived from an EMBL/GenBank/DDBJ whole genome shotgun (WGS) entry which is preliminary data.</text>
</comment>
<dbReference type="EMBL" id="JACHHW010000003">
    <property type="protein sequence ID" value="MBB5186778.1"/>
    <property type="molecule type" value="Genomic_DNA"/>
</dbReference>
<dbReference type="SUPFAM" id="SSF47226">
    <property type="entry name" value="Histidine-containing phosphotransfer domain, HPT domain"/>
    <property type="match status" value="1"/>
</dbReference>
<protein>
    <recommendedName>
        <fullName evidence="3">histidine kinase</fullName>
        <ecNumber evidence="3">2.7.13.3</ecNumber>
    </recommendedName>
</protein>
<dbReference type="Proteomes" id="UP000536640">
    <property type="component" value="Unassembled WGS sequence"/>
</dbReference>
<dbReference type="InterPro" id="IPR036097">
    <property type="entry name" value="HisK_dim/P_sf"/>
</dbReference>